<dbReference type="EMBL" id="JANBQB010000055">
    <property type="protein sequence ID" value="KAJ1983438.1"/>
    <property type="molecule type" value="Genomic_DNA"/>
</dbReference>
<keyword evidence="7" id="KW-1185">Reference proteome</keyword>
<comment type="similarity">
    <text evidence="1">Belongs to the methyltransferase superfamily.</text>
</comment>
<dbReference type="GO" id="GO:0046547">
    <property type="term" value="F:trans-aconitate 3-methyltransferase activity"/>
    <property type="evidence" value="ECO:0007669"/>
    <property type="project" value="UniProtKB-EC"/>
</dbReference>
<dbReference type="Gene3D" id="3.40.50.150">
    <property type="entry name" value="Vaccinia Virus protein VP39"/>
    <property type="match status" value="1"/>
</dbReference>
<sequence>MATFSDPTFNAGLYESHRPRYFSNVAEQILAYHATHQPPTEQPDATLTSSTAEPRSSKRLGLAVDLATGTGQLCKVLGPQFDHVYGLDISPTMISAAEPLPNVSYHLGSAEGDNPAWPDSIAPHSVDVVTVAEAAHWFDRPRAWSYIKHMLKPHGTLAVISYSMPLLLDKPKAAQLLTALISGDDMLAPFWEPGRYEIETLYGHWDIPFGDLQRHYWPHSLLPPSSDTAIADAAGAKNDVGKGNGNTETLDAEQLHRFWESQTGNGVHLPAPQPFMGALMSPTQFVAYMQTWSGYKRYIQAHPDRHAIIHNQVERMMAAEGCQDWDAPWPISFNHALILGTNDVPEVPPRPTE</sequence>
<dbReference type="Pfam" id="PF08241">
    <property type="entry name" value="Methyltransf_11"/>
    <property type="match status" value="1"/>
</dbReference>
<gene>
    <name evidence="6" type="primary">TMT1_1</name>
    <name evidence="6" type="ORF">H4R34_001272</name>
</gene>
<dbReference type="PANTHER" id="PTHR44942">
    <property type="entry name" value="METHYLTRANSF_11 DOMAIN-CONTAINING PROTEIN"/>
    <property type="match status" value="1"/>
</dbReference>
<dbReference type="SUPFAM" id="SSF53335">
    <property type="entry name" value="S-adenosyl-L-methionine-dependent methyltransferases"/>
    <property type="match status" value="1"/>
</dbReference>
<organism evidence="6 7">
    <name type="scientific">Dimargaris verticillata</name>
    <dbReference type="NCBI Taxonomy" id="2761393"/>
    <lineage>
        <taxon>Eukaryota</taxon>
        <taxon>Fungi</taxon>
        <taxon>Fungi incertae sedis</taxon>
        <taxon>Zoopagomycota</taxon>
        <taxon>Kickxellomycotina</taxon>
        <taxon>Dimargaritomycetes</taxon>
        <taxon>Dimargaritales</taxon>
        <taxon>Dimargaritaceae</taxon>
        <taxon>Dimargaris</taxon>
    </lineage>
</organism>
<evidence type="ECO:0000256" key="4">
    <source>
        <dbReference type="SAM" id="MobiDB-lite"/>
    </source>
</evidence>
<feature type="compositionally biased region" description="Polar residues" evidence="4">
    <location>
        <begin position="37"/>
        <end position="54"/>
    </location>
</feature>
<dbReference type="InterPro" id="IPR013216">
    <property type="entry name" value="Methyltransf_11"/>
</dbReference>
<keyword evidence="3 6" id="KW-0808">Transferase</keyword>
<reference evidence="6" key="1">
    <citation type="submission" date="2022-07" db="EMBL/GenBank/DDBJ databases">
        <title>Phylogenomic reconstructions and comparative analyses of Kickxellomycotina fungi.</title>
        <authorList>
            <person name="Reynolds N.K."/>
            <person name="Stajich J.E."/>
            <person name="Barry K."/>
            <person name="Grigoriev I.V."/>
            <person name="Crous P."/>
            <person name="Smith M.E."/>
        </authorList>
    </citation>
    <scope>NUCLEOTIDE SEQUENCE</scope>
    <source>
        <strain evidence="6">RSA 567</strain>
    </source>
</reference>
<evidence type="ECO:0000313" key="7">
    <source>
        <dbReference type="Proteomes" id="UP001151582"/>
    </source>
</evidence>
<dbReference type="PANTHER" id="PTHR44942:SF4">
    <property type="entry name" value="METHYLTRANSFERASE TYPE 11 DOMAIN-CONTAINING PROTEIN"/>
    <property type="match status" value="1"/>
</dbReference>
<dbReference type="CDD" id="cd02440">
    <property type="entry name" value="AdoMet_MTases"/>
    <property type="match status" value="1"/>
</dbReference>
<feature type="region of interest" description="Disordered" evidence="4">
    <location>
        <begin position="36"/>
        <end position="56"/>
    </location>
</feature>
<evidence type="ECO:0000256" key="1">
    <source>
        <dbReference type="ARBA" id="ARBA00008361"/>
    </source>
</evidence>
<name>A0A9W8EF50_9FUNG</name>
<protein>
    <submittedName>
        <fullName evidence="6">Trans-aconitate methyltransferase 1</fullName>
        <ecNumber evidence="6">2.1.1.145</ecNumber>
    </submittedName>
</protein>
<keyword evidence="2 6" id="KW-0489">Methyltransferase</keyword>
<feature type="domain" description="Methyltransferase type 11" evidence="5">
    <location>
        <begin position="64"/>
        <end position="158"/>
    </location>
</feature>
<dbReference type="AlphaFoldDB" id="A0A9W8EF50"/>
<accession>A0A9W8EF50</accession>
<evidence type="ECO:0000256" key="2">
    <source>
        <dbReference type="ARBA" id="ARBA00022603"/>
    </source>
</evidence>
<evidence type="ECO:0000313" key="6">
    <source>
        <dbReference type="EMBL" id="KAJ1983438.1"/>
    </source>
</evidence>
<comment type="caution">
    <text evidence="6">The sequence shown here is derived from an EMBL/GenBank/DDBJ whole genome shotgun (WGS) entry which is preliminary data.</text>
</comment>
<evidence type="ECO:0000259" key="5">
    <source>
        <dbReference type="Pfam" id="PF08241"/>
    </source>
</evidence>
<evidence type="ECO:0000256" key="3">
    <source>
        <dbReference type="ARBA" id="ARBA00022679"/>
    </source>
</evidence>
<dbReference type="EC" id="2.1.1.145" evidence="6"/>
<dbReference type="GO" id="GO:0032259">
    <property type="term" value="P:methylation"/>
    <property type="evidence" value="ECO:0007669"/>
    <property type="project" value="UniProtKB-KW"/>
</dbReference>
<dbReference type="InterPro" id="IPR051052">
    <property type="entry name" value="Diverse_substrate_MTase"/>
</dbReference>
<dbReference type="InterPro" id="IPR029063">
    <property type="entry name" value="SAM-dependent_MTases_sf"/>
</dbReference>
<dbReference type="OrthoDB" id="10027013at2759"/>
<dbReference type="Proteomes" id="UP001151582">
    <property type="component" value="Unassembled WGS sequence"/>
</dbReference>
<proteinExistence type="inferred from homology"/>